<dbReference type="Proteomes" id="UP000026962">
    <property type="component" value="Chromosome 11"/>
</dbReference>
<keyword evidence="3" id="KW-1185">Reference proteome</keyword>
<dbReference type="AlphaFoldDB" id="A0A0E0MCL5"/>
<dbReference type="PANTHER" id="PTHR35361">
    <property type="entry name" value="OS08G0443700 PROTEIN"/>
    <property type="match status" value="1"/>
</dbReference>
<protein>
    <submittedName>
        <fullName evidence="2">Uncharacterized protein</fullName>
    </submittedName>
</protein>
<name>A0A0E0MCL5_ORYPU</name>
<feature type="compositionally biased region" description="Polar residues" evidence="1">
    <location>
        <begin position="134"/>
        <end position="149"/>
    </location>
</feature>
<dbReference type="PANTHER" id="PTHR35361:SF1">
    <property type="entry name" value="OS08G0443700 PROTEIN"/>
    <property type="match status" value="1"/>
</dbReference>
<sequence>MSSSAVVAAAPRVAAMVAGTALPALLPTPPRSKMLPLLPTPCLIILPANFATAVASKAPKSGRADAVDRWDAHKKPAGSSPPPSRPSSVSASRAAASERKEPGSPASSCSSSSSSSGGKPGRAYSCERWDTNKIKNQSSSCHTPASSNARWDINKIKNTTPPSISERRSDSSKRPVSRGSSAERWDINKKHRSQDDEAAALGSASDRKLTTVKQPLFSGPAFLISSPEPSMLPMPTFLMAR</sequence>
<organism evidence="2">
    <name type="scientific">Oryza punctata</name>
    <name type="common">Red rice</name>
    <dbReference type="NCBI Taxonomy" id="4537"/>
    <lineage>
        <taxon>Eukaryota</taxon>
        <taxon>Viridiplantae</taxon>
        <taxon>Streptophyta</taxon>
        <taxon>Embryophyta</taxon>
        <taxon>Tracheophyta</taxon>
        <taxon>Spermatophyta</taxon>
        <taxon>Magnoliopsida</taxon>
        <taxon>Liliopsida</taxon>
        <taxon>Poales</taxon>
        <taxon>Poaceae</taxon>
        <taxon>BOP clade</taxon>
        <taxon>Oryzoideae</taxon>
        <taxon>Oryzeae</taxon>
        <taxon>Oryzinae</taxon>
        <taxon>Oryza</taxon>
    </lineage>
</organism>
<evidence type="ECO:0000313" key="3">
    <source>
        <dbReference type="Proteomes" id="UP000026962"/>
    </source>
</evidence>
<dbReference type="HOGENOM" id="CLU_079200_0_0_1"/>
<dbReference type="Pfam" id="PF15365">
    <property type="entry name" value="PNRC"/>
    <property type="match status" value="1"/>
</dbReference>
<dbReference type="GO" id="GO:0016071">
    <property type="term" value="P:mRNA metabolic process"/>
    <property type="evidence" value="ECO:0007669"/>
    <property type="project" value="UniProtKB-ARBA"/>
</dbReference>
<dbReference type="Gramene" id="OPUNC11G03230.1">
    <property type="protein sequence ID" value="OPUNC11G03230.1"/>
    <property type="gene ID" value="OPUNC11G03230"/>
</dbReference>
<evidence type="ECO:0000313" key="2">
    <source>
        <dbReference type="EnsemblPlants" id="OPUNC11G03230.1"/>
    </source>
</evidence>
<proteinExistence type="predicted"/>
<evidence type="ECO:0000256" key="1">
    <source>
        <dbReference type="SAM" id="MobiDB-lite"/>
    </source>
</evidence>
<feature type="compositionally biased region" description="Low complexity" evidence="1">
    <location>
        <begin position="103"/>
        <end position="117"/>
    </location>
</feature>
<feature type="region of interest" description="Disordered" evidence="1">
    <location>
        <begin position="57"/>
        <end position="209"/>
    </location>
</feature>
<reference evidence="2" key="1">
    <citation type="submission" date="2015-04" db="UniProtKB">
        <authorList>
            <consortium name="EnsemblPlants"/>
        </authorList>
    </citation>
    <scope>IDENTIFICATION</scope>
</reference>
<feature type="compositionally biased region" description="Low complexity" evidence="1">
    <location>
        <begin position="86"/>
        <end position="95"/>
    </location>
</feature>
<accession>A0A0E0MCL5</accession>
<dbReference type="EnsemblPlants" id="OPUNC11G03230.1">
    <property type="protein sequence ID" value="OPUNC11G03230.1"/>
    <property type="gene ID" value="OPUNC11G03230"/>
</dbReference>
<dbReference type="InterPro" id="IPR028322">
    <property type="entry name" value="PNRC-like_rgn"/>
</dbReference>
<reference evidence="2" key="2">
    <citation type="submission" date="2018-05" db="EMBL/GenBank/DDBJ databases">
        <title>OpunRS2 (Oryza punctata Reference Sequence Version 2).</title>
        <authorList>
            <person name="Zhang J."/>
            <person name="Kudrna D."/>
            <person name="Lee S."/>
            <person name="Talag J."/>
            <person name="Welchert J."/>
            <person name="Wing R.A."/>
        </authorList>
    </citation>
    <scope>NUCLEOTIDE SEQUENCE [LARGE SCALE GENOMIC DNA]</scope>
</reference>
<dbReference type="OMA" id="CERWDTN"/>
<feature type="compositionally biased region" description="Basic and acidic residues" evidence="1">
    <location>
        <begin position="62"/>
        <end position="74"/>
    </location>
</feature>